<comment type="catalytic activity">
    <reaction evidence="1">
        <text>ATP + protein L-histidine = ADP + protein N-phospho-L-histidine.</text>
        <dbReference type="EC" id="2.7.13.3"/>
    </reaction>
</comment>
<proteinExistence type="predicted"/>
<dbReference type="PANTHER" id="PTHR45528:SF1">
    <property type="entry name" value="SENSOR HISTIDINE KINASE CPXA"/>
    <property type="match status" value="1"/>
</dbReference>
<sequence>MKQKTKKPHKEPARGFLRVVLNQLRSSLFAKFFAACTIVMLISFTILSGALIVFSIRYSGSQKHQLYSQNAHFIAQLAQGYNAAGPAGNRQLGNLIALSSQMIDADIYLVDTNGGMVVGHMNSSDHSDIAAPDLTIPSSVVRQVVSGGSDFYEQSGNLGGFYNRSYLTVGTPVVDSNGQTIGAVFVSSRTDSILGYMRDIFRVFLFCVLAVLLFAFAAIYYVTRRLVRPLRQMAGAARSFARGDFNTRVPVGEPDEIGQLAVAFNNMAASLVSLEEMRRSFVANVSHELRTPMTSIAGFIDGILDGTIPHEKQEYYLQIVSDEVKRLSRLVYSLLNIARIEAGEVHIQQSRFDVAETIRRVIVGFEYAIDEKHLTVEGMDDLADRQLMVMADPDVTHQILFNLVENAVKFSNEGGTVSITTASRGHRVYVSVKNTGMGIPAQDLPHVFERFYKTDKSRSTDKKGVGLGLYIVRSMLLLQGQDITVKSLEGQYCEFVFTLAGV</sequence>
<dbReference type="SUPFAM" id="SSF55874">
    <property type="entry name" value="ATPase domain of HSP90 chaperone/DNA topoisomerase II/histidine kinase"/>
    <property type="match status" value="1"/>
</dbReference>
<evidence type="ECO:0000256" key="9">
    <source>
        <dbReference type="ARBA" id="ARBA00022777"/>
    </source>
</evidence>
<dbReference type="PROSITE" id="PS50885">
    <property type="entry name" value="HAMP"/>
    <property type="match status" value="1"/>
</dbReference>
<dbReference type="Proteomes" id="UP000001551">
    <property type="component" value="Chromosome"/>
</dbReference>
<dbReference type="PANTHER" id="PTHR45528">
    <property type="entry name" value="SENSOR HISTIDINE KINASE CPXA"/>
    <property type="match status" value="1"/>
</dbReference>
<evidence type="ECO:0000256" key="2">
    <source>
        <dbReference type="ARBA" id="ARBA00004651"/>
    </source>
</evidence>
<dbReference type="GO" id="GO:0000155">
    <property type="term" value="F:phosphorelay sensor kinase activity"/>
    <property type="evidence" value="ECO:0007669"/>
    <property type="project" value="InterPro"/>
</dbReference>
<evidence type="ECO:0000256" key="3">
    <source>
        <dbReference type="ARBA" id="ARBA00012438"/>
    </source>
</evidence>
<evidence type="ECO:0000256" key="13">
    <source>
        <dbReference type="ARBA" id="ARBA00023136"/>
    </source>
</evidence>
<feature type="transmembrane region" description="Helical" evidence="14">
    <location>
        <begin position="200"/>
        <end position="223"/>
    </location>
</feature>
<dbReference type="AlphaFoldDB" id="E6U4A4"/>
<dbReference type="EC" id="2.7.13.3" evidence="3"/>
<dbReference type="Pfam" id="PF02518">
    <property type="entry name" value="HATPase_c"/>
    <property type="match status" value="1"/>
</dbReference>
<evidence type="ECO:0000256" key="8">
    <source>
        <dbReference type="ARBA" id="ARBA00022741"/>
    </source>
</evidence>
<dbReference type="HOGENOM" id="CLU_000445_89_6_9"/>
<keyword evidence="9 17" id="KW-0418">Kinase</keyword>
<protein>
    <recommendedName>
        <fullName evidence="3">histidine kinase</fullName>
        <ecNumber evidence="3">2.7.13.3</ecNumber>
    </recommendedName>
</protein>
<evidence type="ECO:0000259" key="16">
    <source>
        <dbReference type="PROSITE" id="PS50885"/>
    </source>
</evidence>
<evidence type="ECO:0000256" key="1">
    <source>
        <dbReference type="ARBA" id="ARBA00000085"/>
    </source>
</evidence>
<dbReference type="InterPro" id="IPR003661">
    <property type="entry name" value="HisK_dim/P_dom"/>
</dbReference>
<feature type="domain" description="HAMP" evidence="16">
    <location>
        <begin position="224"/>
        <end position="276"/>
    </location>
</feature>
<dbReference type="PRINTS" id="PR00344">
    <property type="entry name" value="BCTRLSENSOR"/>
</dbReference>
<dbReference type="SUPFAM" id="SSF47384">
    <property type="entry name" value="Homodimeric domain of signal transducing histidine kinase"/>
    <property type="match status" value="1"/>
</dbReference>
<keyword evidence="11 14" id="KW-1133">Transmembrane helix</keyword>
<dbReference type="SMART" id="SM00388">
    <property type="entry name" value="HisKA"/>
    <property type="match status" value="1"/>
</dbReference>
<dbReference type="Pfam" id="PF00512">
    <property type="entry name" value="HisKA"/>
    <property type="match status" value="1"/>
</dbReference>
<gene>
    <name evidence="17" type="ordered locus">Ethha_1051</name>
</gene>
<keyword evidence="12" id="KW-0902">Two-component regulatory system</keyword>
<keyword evidence="18" id="KW-1185">Reference proteome</keyword>
<evidence type="ECO:0000256" key="11">
    <source>
        <dbReference type="ARBA" id="ARBA00022989"/>
    </source>
</evidence>
<evidence type="ECO:0000313" key="18">
    <source>
        <dbReference type="Proteomes" id="UP000001551"/>
    </source>
</evidence>
<dbReference type="InterPro" id="IPR036097">
    <property type="entry name" value="HisK_dim/P_sf"/>
</dbReference>
<feature type="transmembrane region" description="Helical" evidence="14">
    <location>
        <begin position="32"/>
        <end position="56"/>
    </location>
</feature>
<dbReference type="InterPro" id="IPR004358">
    <property type="entry name" value="Sig_transdc_His_kin-like_C"/>
</dbReference>
<reference evidence="17 18" key="1">
    <citation type="submission" date="2010-12" db="EMBL/GenBank/DDBJ databases">
        <title>Complete sequence of Ethanoligenens harbinense YUAN-3.</title>
        <authorList>
            <person name="Lucas S."/>
            <person name="Copeland A."/>
            <person name="Lapidus A."/>
            <person name="Cheng J.-F."/>
            <person name="Bruce D."/>
            <person name="Goodwin L."/>
            <person name="Pitluck S."/>
            <person name="Chertkov O."/>
            <person name="Misra M."/>
            <person name="Detter J.C."/>
            <person name="Han C."/>
            <person name="Tapia R."/>
            <person name="Land M."/>
            <person name="Hauser L."/>
            <person name="Jeffries C."/>
            <person name="Kyrpides N."/>
            <person name="Ivanova N."/>
            <person name="Mikhailova N."/>
            <person name="Wang A."/>
            <person name="Mouttaki H."/>
            <person name="He Z."/>
            <person name="Zhou J."/>
            <person name="Hemme C.L."/>
            <person name="Woyke T."/>
        </authorList>
    </citation>
    <scope>NUCLEOTIDE SEQUENCE [LARGE SCALE GENOMIC DNA]</scope>
    <source>
        <strain evidence="18">DSM 18485 / JCM 12961 / CGMCC 1.5033 / YUAN-3</strain>
    </source>
</reference>
<keyword evidence="6" id="KW-0808">Transferase</keyword>
<dbReference type="Gene3D" id="6.10.340.10">
    <property type="match status" value="1"/>
</dbReference>
<dbReference type="GO" id="GO:0005886">
    <property type="term" value="C:plasma membrane"/>
    <property type="evidence" value="ECO:0007669"/>
    <property type="project" value="UniProtKB-SubCell"/>
</dbReference>
<evidence type="ECO:0000256" key="7">
    <source>
        <dbReference type="ARBA" id="ARBA00022692"/>
    </source>
</evidence>
<evidence type="ECO:0000256" key="5">
    <source>
        <dbReference type="ARBA" id="ARBA00022553"/>
    </source>
</evidence>
<dbReference type="InterPro" id="IPR003660">
    <property type="entry name" value="HAMP_dom"/>
</dbReference>
<evidence type="ECO:0000256" key="14">
    <source>
        <dbReference type="SAM" id="Phobius"/>
    </source>
</evidence>
<feature type="domain" description="Histidine kinase" evidence="15">
    <location>
        <begin position="284"/>
        <end position="502"/>
    </location>
</feature>
<keyword evidence="4" id="KW-1003">Cell membrane</keyword>
<evidence type="ECO:0000256" key="6">
    <source>
        <dbReference type="ARBA" id="ARBA00022679"/>
    </source>
</evidence>
<keyword evidence="5" id="KW-0597">Phosphoprotein</keyword>
<keyword evidence="13 14" id="KW-0472">Membrane</keyword>
<dbReference type="EMBL" id="CP002400">
    <property type="protein sequence ID" value="ADU26604.1"/>
    <property type="molecule type" value="Genomic_DNA"/>
</dbReference>
<keyword evidence="7 14" id="KW-0812">Transmembrane</keyword>
<dbReference type="eggNOG" id="COG5002">
    <property type="taxonomic scope" value="Bacteria"/>
</dbReference>
<dbReference type="SMART" id="SM00387">
    <property type="entry name" value="HATPase_c"/>
    <property type="match status" value="1"/>
</dbReference>
<dbReference type="InterPro" id="IPR003594">
    <property type="entry name" value="HATPase_dom"/>
</dbReference>
<dbReference type="SUPFAM" id="SSF158472">
    <property type="entry name" value="HAMP domain-like"/>
    <property type="match status" value="1"/>
</dbReference>
<dbReference type="FunFam" id="1.10.287.130:FF:000001">
    <property type="entry name" value="Two-component sensor histidine kinase"/>
    <property type="match status" value="1"/>
</dbReference>
<dbReference type="InterPro" id="IPR005467">
    <property type="entry name" value="His_kinase_dom"/>
</dbReference>
<keyword evidence="10" id="KW-0067">ATP-binding</keyword>
<dbReference type="Pfam" id="PF00672">
    <property type="entry name" value="HAMP"/>
    <property type="match status" value="1"/>
</dbReference>
<dbReference type="SMART" id="SM00304">
    <property type="entry name" value="HAMP"/>
    <property type="match status" value="1"/>
</dbReference>
<evidence type="ECO:0000256" key="12">
    <source>
        <dbReference type="ARBA" id="ARBA00023012"/>
    </source>
</evidence>
<dbReference type="CDD" id="cd00075">
    <property type="entry name" value="HATPase"/>
    <property type="match status" value="1"/>
</dbReference>
<accession>E6U4A4</accession>
<dbReference type="KEGG" id="eha:Ethha_1051"/>
<dbReference type="SUPFAM" id="SSF103190">
    <property type="entry name" value="Sensory domain-like"/>
    <property type="match status" value="1"/>
</dbReference>
<dbReference type="eggNOG" id="COG3850">
    <property type="taxonomic scope" value="Bacteria"/>
</dbReference>
<evidence type="ECO:0000313" key="17">
    <source>
        <dbReference type="EMBL" id="ADU26604.1"/>
    </source>
</evidence>
<organism evidence="17 18">
    <name type="scientific">Ethanoligenens harbinense (strain DSM 18485 / JCM 12961 / CGMCC 1.5033 / YUAN-3)</name>
    <dbReference type="NCBI Taxonomy" id="663278"/>
    <lineage>
        <taxon>Bacteria</taxon>
        <taxon>Bacillati</taxon>
        <taxon>Bacillota</taxon>
        <taxon>Clostridia</taxon>
        <taxon>Eubacteriales</taxon>
        <taxon>Oscillospiraceae</taxon>
        <taxon>Ethanoligenens</taxon>
    </lineage>
</organism>
<dbReference type="FunFam" id="3.30.565.10:FF:000006">
    <property type="entry name" value="Sensor histidine kinase WalK"/>
    <property type="match status" value="1"/>
</dbReference>
<evidence type="ECO:0000256" key="4">
    <source>
        <dbReference type="ARBA" id="ARBA00022475"/>
    </source>
</evidence>
<dbReference type="InterPro" id="IPR050398">
    <property type="entry name" value="HssS/ArlS-like"/>
</dbReference>
<dbReference type="PROSITE" id="PS50109">
    <property type="entry name" value="HIS_KIN"/>
    <property type="match status" value="1"/>
</dbReference>
<name>E6U4A4_ETHHY</name>
<dbReference type="STRING" id="663278.Ethha_1051"/>
<dbReference type="CDD" id="cd06225">
    <property type="entry name" value="HAMP"/>
    <property type="match status" value="1"/>
</dbReference>
<dbReference type="InterPro" id="IPR036890">
    <property type="entry name" value="HATPase_C_sf"/>
</dbReference>
<keyword evidence="8" id="KW-0547">Nucleotide-binding</keyword>
<dbReference type="Gene3D" id="1.10.287.130">
    <property type="match status" value="1"/>
</dbReference>
<dbReference type="CDD" id="cd00082">
    <property type="entry name" value="HisKA"/>
    <property type="match status" value="1"/>
</dbReference>
<evidence type="ECO:0000256" key="10">
    <source>
        <dbReference type="ARBA" id="ARBA00022840"/>
    </source>
</evidence>
<dbReference type="InterPro" id="IPR029151">
    <property type="entry name" value="Sensor-like_sf"/>
</dbReference>
<evidence type="ECO:0000259" key="15">
    <source>
        <dbReference type="PROSITE" id="PS50109"/>
    </source>
</evidence>
<dbReference type="RefSeq" id="WP_013484965.1">
    <property type="nucleotide sequence ID" value="NC_014828.1"/>
</dbReference>
<comment type="subcellular location">
    <subcellularLocation>
        <location evidence="2">Cell membrane</location>
        <topology evidence="2">Multi-pass membrane protein</topology>
    </subcellularLocation>
</comment>
<dbReference type="GO" id="GO:0005524">
    <property type="term" value="F:ATP binding"/>
    <property type="evidence" value="ECO:0007669"/>
    <property type="project" value="UniProtKB-KW"/>
</dbReference>
<dbReference type="Gene3D" id="3.30.565.10">
    <property type="entry name" value="Histidine kinase-like ATPase, C-terminal domain"/>
    <property type="match status" value="1"/>
</dbReference>